<keyword evidence="12" id="KW-1185">Reference proteome</keyword>
<feature type="domain" description="ABC3 transporter permease C-terminal" evidence="8">
    <location>
        <begin position="727"/>
        <end position="839"/>
    </location>
</feature>
<feature type="transmembrane region" description="Helical" evidence="7">
    <location>
        <begin position="310"/>
        <end position="334"/>
    </location>
</feature>
<feature type="transmembrane region" description="Helical" evidence="7">
    <location>
        <begin position="770"/>
        <end position="794"/>
    </location>
</feature>
<feature type="transmembrane region" description="Helical" evidence="7">
    <location>
        <begin position="814"/>
        <end position="839"/>
    </location>
</feature>
<keyword evidence="3 7" id="KW-0812">Transmembrane</keyword>
<dbReference type="GO" id="GO:0005886">
    <property type="term" value="C:plasma membrane"/>
    <property type="evidence" value="ECO:0007669"/>
    <property type="project" value="UniProtKB-SubCell"/>
</dbReference>
<dbReference type="Pfam" id="PF02687">
    <property type="entry name" value="FtsX"/>
    <property type="match status" value="2"/>
</dbReference>
<reference evidence="9 12" key="1">
    <citation type="journal article" date="2018" name="Int. J. Syst. Evol. Microbiol.">
        <title>Draft Genome Sequence of Faecalimonas umbilicata JCM 30896T, an Acetate-Producing Bacterium Isolated from Human Feces.</title>
        <authorList>
            <person name="Sakamoto M."/>
            <person name="Ikeyama N."/>
            <person name="Yuki M."/>
            <person name="Ohkuma M."/>
        </authorList>
    </citation>
    <scope>NUCLEOTIDE SEQUENCE [LARGE SCALE GENOMIC DNA]</scope>
    <source>
        <strain evidence="9 12">EGH7</strain>
    </source>
</reference>
<evidence type="ECO:0000313" key="12">
    <source>
        <dbReference type="Proteomes" id="UP000702954"/>
    </source>
</evidence>
<keyword evidence="5 7" id="KW-0472">Membrane</keyword>
<dbReference type="AlphaFoldDB" id="A0A4R3JN73"/>
<organism evidence="10 11">
    <name type="scientific">Faecalimonas umbilicata</name>
    <dbReference type="NCBI Taxonomy" id="1912855"/>
    <lineage>
        <taxon>Bacteria</taxon>
        <taxon>Bacillati</taxon>
        <taxon>Bacillota</taxon>
        <taxon>Clostridia</taxon>
        <taxon>Lachnospirales</taxon>
        <taxon>Lachnospiraceae</taxon>
        <taxon>Faecalimonas</taxon>
    </lineage>
</organism>
<dbReference type="EMBL" id="BHEO01000008">
    <property type="protein sequence ID" value="GBU05825.1"/>
    <property type="molecule type" value="Genomic_DNA"/>
</dbReference>
<dbReference type="EMBL" id="SLZV01000013">
    <property type="protein sequence ID" value="TCS67915.1"/>
    <property type="molecule type" value="Genomic_DNA"/>
</dbReference>
<dbReference type="PANTHER" id="PTHR30572">
    <property type="entry name" value="MEMBRANE COMPONENT OF TRANSPORTER-RELATED"/>
    <property type="match status" value="1"/>
</dbReference>
<evidence type="ECO:0000256" key="5">
    <source>
        <dbReference type="ARBA" id="ARBA00023136"/>
    </source>
</evidence>
<feature type="transmembrane region" description="Helical" evidence="7">
    <location>
        <begin position="423"/>
        <end position="444"/>
    </location>
</feature>
<proteinExistence type="inferred from homology"/>
<evidence type="ECO:0000256" key="6">
    <source>
        <dbReference type="ARBA" id="ARBA00038076"/>
    </source>
</evidence>
<dbReference type="InterPro" id="IPR003838">
    <property type="entry name" value="ABC3_permease_C"/>
</dbReference>
<keyword evidence="4 7" id="KW-1133">Transmembrane helix</keyword>
<comment type="similarity">
    <text evidence="6">Belongs to the ABC-4 integral membrane protein family.</text>
</comment>
<evidence type="ECO:0000313" key="9">
    <source>
        <dbReference type="EMBL" id="GBU05825.1"/>
    </source>
</evidence>
<evidence type="ECO:0000259" key="8">
    <source>
        <dbReference type="Pfam" id="PF02687"/>
    </source>
</evidence>
<name>A0A4R3JN73_9FIRM</name>
<dbReference type="InterPro" id="IPR050250">
    <property type="entry name" value="Macrolide_Exporter_MacB"/>
</dbReference>
<evidence type="ECO:0000256" key="1">
    <source>
        <dbReference type="ARBA" id="ARBA00004651"/>
    </source>
</evidence>
<reference evidence="10 11" key="2">
    <citation type="submission" date="2019-03" db="EMBL/GenBank/DDBJ databases">
        <title>Genomic Encyclopedia of Type Strains, Phase IV (KMG-IV): sequencing the most valuable type-strain genomes for metagenomic binning, comparative biology and taxonomic classification.</title>
        <authorList>
            <person name="Goeker M."/>
        </authorList>
    </citation>
    <scope>NUCLEOTIDE SEQUENCE [LARGE SCALE GENOMIC DNA]</scope>
    <source>
        <strain evidence="10 11">DSM 103426</strain>
    </source>
</reference>
<feature type="transmembrane region" description="Helical" evidence="7">
    <location>
        <begin position="727"/>
        <end position="749"/>
    </location>
</feature>
<accession>A0A4R3JN73</accession>
<keyword evidence="2" id="KW-1003">Cell membrane</keyword>
<evidence type="ECO:0000313" key="11">
    <source>
        <dbReference type="Proteomes" id="UP000294613"/>
    </source>
</evidence>
<dbReference type="GO" id="GO:0022857">
    <property type="term" value="F:transmembrane transporter activity"/>
    <property type="evidence" value="ECO:0007669"/>
    <property type="project" value="TreeGrafter"/>
</dbReference>
<feature type="domain" description="ABC3 transporter permease C-terminal" evidence="8">
    <location>
        <begin position="258"/>
        <end position="383"/>
    </location>
</feature>
<sequence length="853" mass="95223">MHANRNKKAVKRVEKGMMKANRIRNLFAVFAIILTTFMITTVFSLGINYAENMKLMQVRTAGTTADVSLAMPTKAQEQQIRDLEYVKTVGTQYMVGSVAEKNEEGRELSIVLQYYDNTEWEEHYQEAIKDLEGKYPSDENEIMLSEDALSQLGITEPKLNMEIPLSYLDKNGQQERTFTLSGWFHSYTSMGMGFVSETYCKNAGYTMEGDGVLSLSMNKMPDDFMRIQRDVELNENQSFSGAVSMKSSSGSVIAMEILLVFFIIGSGYLLIYNVLYISISKDTRFYGLMKTMGTTQAQIKSLVKSQAVKFACIGIPIGILLATVVSFGIVPFVLNQGFEEGKSMMDAEVFFHPLIYILSILFSAITVWIACNAPAKAAAKISPVEALKFQNFAPKKMKSRNSTNGGKLHVMAFHNVFRDKKRAILVFMSLFMGITMILGVNGVIRSMNAENFIKATMDYHFEYSDIQFEQPEQINKEVPQFDEHFVDQIKQIDGIKNVDTHKTVWAGIAFDEAALEAFMKIKYEDSGYKADGKSYDQMLTALRGYADAGEYGCYITTLDNDEVLEEYNANHPDKPIDIEAFKRGETAISGTDNDYYTPNAALAGNTLTLTADSTDGKATDFLIDGAFRYDDYEDRLTQGIGRRKHIEIVPNIIFVSEAGMERLTKEPIISAIGVDIKDLNDLERIDSELQAINSTLTTSEWQMKSAVNQKELFEQTNYSLSLLGNGAAVLLIVIGLVNFVNVMLTGVVARKNEFAIMESIGTTKKQIRKILTLEGGIYALISTLLIMTFGNAFLLLVADAVPHLANYAVFEYPVALVIGLIAAIFVICLSVPAIVYKAISDETVIERLRDFDN</sequence>
<protein>
    <submittedName>
        <fullName evidence="9">ABC transporter permease</fullName>
    </submittedName>
    <submittedName>
        <fullName evidence="10">Putative ABC transport system permease protein</fullName>
    </submittedName>
</protein>
<evidence type="ECO:0000256" key="2">
    <source>
        <dbReference type="ARBA" id="ARBA00022475"/>
    </source>
</evidence>
<dbReference type="Proteomes" id="UP000294613">
    <property type="component" value="Unassembled WGS sequence"/>
</dbReference>
<feature type="transmembrane region" description="Helical" evidence="7">
    <location>
        <begin position="257"/>
        <end position="279"/>
    </location>
</feature>
<comment type="caution">
    <text evidence="10">The sequence shown here is derived from an EMBL/GenBank/DDBJ whole genome shotgun (WGS) entry which is preliminary data.</text>
</comment>
<dbReference type="PANTHER" id="PTHR30572:SF4">
    <property type="entry name" value="ABC TRANSPORTER PERMEASE YTRF"/>
    <property type="match status" value="1"/>
</dbReference>
<feature type="transmembrane region" description="Helical" evidence="7">
    <location>
        <begin position="354"/>
        <end position="371"/>
    </location>
</feature>
<evidence type="ECO:0000256" key="3">
    <source>
        <dbReference type="ARBA" id="ARBA00022692"/>
    </source>
</evidence>
<evidence type="ECO:0000256" key="4">
    <source>
        <dbReference type="ARBA" id="ARBA00022989"/>
    </source>
</evidence>
<gene>
    <name evidence="10" type="ORF">EDD74_11352</name>
    <name evidence="9" type="ORF">FAEUMB_23660</name>
</gene>
<evidence type="ECO:0000313" key="10">
    <source>
        <dbReference type="EMBL" id="TCS67915.1"/>
    </source>
</evidence>
<comment type="subcellular location">
    <subcellularLocation>
        <location evidence="1">Cell membrane</location>
        <topology evidence="1">Multi-pass membrane protein</topology>
    </subcellularLocation>
</comment>
<dbReference type="Proteomes" id="UP000702954">
    <property type="component" value="Unassembled WGS sequence"/>
</dbReference>
<dbReference type="RefSeq" id="WP_116442035.1">
    <property type="nucleotide sequence ID" value="NZ_BHEO01000008.1"/>
</dbReference>
<evidence type="ECO:0000256" key="7">
    <source>
        <dbReference type="SAM" id="Phobius"/>
    </source>
</evidence>